<proteinExistence type="inferred from homology"/>
<evidence type="ECO:0000256" key="9">
    <source>
        <dbReference type="ARBA" id="ARBA00034243"/>
    </source>
</evidence>
<dbReference type="GeneID" id="102801223"/>
<name>A0ABM0LYS4_SACKO</name>
<comment type="subunit">
    <text evidence="10">Homodimer. Forms a heterodimer with renin and inhibits its activity.</text>
</comment>
<evidence type="ECO:0000256" key="5">
    <source>
        <dbReference type="ARBA" id="ARBA00023235"/>
    </source>
</evidence>
<evidence type="ECO:0000313" key="12">
    <source>
        <dbReference type="RefSeq" id="XP_006812915.1"/>
    </source>
</evidence>
<dbReference type="Proteomes" id="UP000694865">
    <property type="component" value="Unplaced"/>
</dbReference>
<keyword evidence="5" id="KW-0413">Isomerase</keyword>
<accession>A0ABM0LYS4</accession>
<evidence type="ECO:0000256" key="1">
    <source>
        <dbReference type="ARBA" id="ARBA00004878"/>
    </source>
</evidence>
<dbReference type="InterPro" id="IPR008928">
    <property type="entry name" value="6-hairpin_glycosidase_sf"/>
</dbReference>
<comment type="pathway">
    <text evidence="1">Amino-sugar metabolism; N-acetylneuraminate degradation.</text>
</comment>
<evidence type="ECO:0000256" key="2">
    <source>
        <dbReference type="ARBA" id="ARBA00008558"/>
    </source>
</evidence>
<evidence type="ECO:0000256" key="3">
    <source>
        <dbReference type="ARBA" id="ARBA00013176"/>
    </source>
</evidence>
<organism evidence="11 12">
    <name type="scientific">Saccoglossus kowalevskii</name>
    <name type="common">Acorn worm</name>
    <dbReference type="NCBI Taxonomy" id="10224"/>
    <lineage>
        <taxon>Eukaryota</taxon>
        <taxon>Metazoa</taxon>
        <taxon>Hemichordata</taxon>
        <taxon>Enteropneusta</taxon>
        <taxon>Harrimaniidae</taxon>
        <taxon>Saccoglossus</taxon>
    </lineage>
</organism>
<dbReference type="InterPro" id="IPR012341">
    <property type="entry name" value="6hp_glycosidase-like_sf"/>
</dbReference>
<dbReference type="SUPFAM" id="SSF48208">
    <property type="entry name" value="Six-hairpin glycosidases"/>
    <property type="match status" value="1"/>
</dbReference>
<evidence type="ECO:0000256" key="6">
    <source>
        <dbReference type="ARBA" id="ARBA00031608"/>
    </source>
</evidence>
<sequence>EEAVKILKKIEYWVLVDDAELGRPKLSGNSAVNTLAVPMMLLVLVSELTSDDIRLADEFKSLQDWAIQQALQHVQRDGSIILESVSIDGKELKGCQGRQMNPGHAIEAGWFLLDHAIKHDKPDLKQTALQQFIVNPFNTGWDKKHGGLFYFLDSDGLSPTQLEWNMKLWWPHNEALIAFLMAYRETNESVYLDYFAQVFDYTFNH</sequence>
<dbReference type="InterPro" id="IPR010819">
    <property type="entry name" value="AGE/CE"/>
</dbReference>
<comment type="catalytic activity">
    <reaction evidence="9">
        <text>an N-acyl-D-glucosamine = an N-acyl-D-mannosamine</text>
        <dbReference type="Rhea" id="RHEA:19033"/>
        <dbReference type="ChEBI" id="CHEBI:16062"/>
        <dbReference type="ChEBI" id="CHEBI:17274"/>
        <dbReference type="EC" id="5.1.3.8"/>
    </reaction>
    <physiologicalReaction direction="left-to-right" evidence="9">
        <dbReference type="Rhea" id="RHEA:19034"/>
    </physiologicalReaction>
    <physiologicalReaction direction="right-to-left" evidence="9">
        <dbReference type="Rhea" id="RHEA:19035"/>
    </physiologicalReaction>
</comment>
<gene>
    <name evidence="12" type="primary">LOC102801223</name>
</gene>
<protein>
    <recommendedName>
        <fullName evidence="4">N-acylglucosamine 2-epimerase</fullName>
        <ecNumber evidence="3">5.1.3.8</ecNumber>
    </recommendedName>
    <alternativeName>
        <fullName evidence="8">GlcNAc 2-epimerase</fullName>
    </alternativeName>
    <alternativeName>
        <fullName evidence="6">N-acetyl-D-glucosamine 2-epimerase</fullName>
    </alternativeName>
    <alternativeName>
        <fullName evidence="7">Renin-binding protein</fullName>
    </alternativeName>
</protein>
<evidence type="ECO:0000256" key="8">
    <source>
        <dbReference type="ARBA" id="ARBA00033215"/>
    </source>
</evidence>
<dbReference type="Pfam" id="PF07221">
    <property type="entry name" value="GlcNAc_2-epim"/>
    <property type="match status" value="1"/>
</dbReference>
<dbReference type="RefSeq" id="XP_006812915.1">
    <property type="nucleotide sequence ID" value="XM_006812852.1"/>
</dbReference>
<evidence type="ECO:0000313" key="11">
    <source>
        <dbReference type="Proteomes" id="UP000694865"/>
    </source>
</evidence>
<keyword evidence="11" id="KW-1185">Reference proteome</keyword>
<evidence type="ECO:0000256" key="4">
    <source>
        <dbReference type="ARBA" id="ARBA00014959"/>
    </source>
</evidence>
<evidence type="ECO:0000256" key="10">
    <source>
        <dbReference type="ARBA" id="ARBA00046544"/>
    </source>
</evidence>
<dbReference type="Gene3D" id="1.50.10.10">
    <property type="match status" value="1"/>
</dbReference>
<evidence type="ECO:0000256" key="7">
    <source>
        <dbReference type="ARBA" id="ARBA00031909"/>
    </source>
</evidence>
<feature type="non-terminal residue" evidence="12">
    <location>
        <position position="1"/>
    </location>
</feature>
<comment type="similarity">
    <text evidence="2">Belongs to the N-acylglucosamine 2-epimerase family.</text>
</comment>
<dbReference type="PANTHER" id="PTHR15108">
    <property type="entry name" value="N-ACYLGLUCOSAMINE-2-EPIMERASE"/>
    <property type="match status" value="1"/>
</dbReference>
<dbReference type="EC" id="5.1.3.8" evidence="3"/>
<feature type="non-terminal residue" evidence="12">
    <location>
        <position position="205"/>
    </location>
</feature>
<reference evidence="12" key="1">
    <citation type="submission" date="2025-08" db="UniProtKB">
        <authorList>
            <consortium name="RefSeq"/>
        </authorList>
    </citation>
    <scope>IDENTIFICATION</scope>
    <source>
        <tissue evidence="12">Testes</tissue>
    </source>
</reference>